<reference evidence="11 12" key="1">
    <citation type="submission" date="2019-04" db="EMBL/GenBank/DDBJ databases">
        <authorList>
            <consortium name="Wellcome Sanger Institute Data Sharing"/>
        </authorList>
    </citation>
    <scope>NUCLEOTIDE SEQUENCE [LARGE SCALE GENOMIC DNA]</scope>
</reference>
<dbReference type="PRINTS" id="PR00391">
    <property type="entry name" value="PITRANSFER"/>
</dbReference>
<dbReference type="GO" id="GO:0005737">
    <property type="term" value="C:cytoplasm"/>
    <property type="evidence" value="ECO:0007669"/>
    <property type="project" value="UniProtKB-ARBA"/>
</dbReference>
<dbReference type="CDD" id="cd08890">
    <property type="entry name" value="SRPBCC_PITPNC1_like"/>
    <property type="match status" value="1"/>
</dbReference>
<evidence type="ECO:0000313" key="12">
    <source>
        <dbReference type="Proteomes" id="UP000694397"/>
    </source>
</evidence>
<dbReference type="PANTHER" id="PTHR10658">
    <property type="entry name" value="PHOSPHATIDYLINOSITOL TRANSFER PROTEIN"/>
    <property type="match status" value="1"/>
</dbReference>
<dbReference type="OrthoDB" id="18453at2759"/>
<evidence type="ECO:0000256" key="4">
    <source>
        <dbReference type="ARBA" id="ARBA00024146"/>
    </source>
</evidence>
<dbReference type="Ensembl" id="ENSSFOT00015008275.2">
    <property type="protein sequence ID" value="ENSSFOP00015008158.2"/>
    <property type="gene ID" value="ENSSFOG00015005335.2"/>
</dbReference>
<evidence type="ECO:0000256" key="8">
    <source>
        <dbReference type="ARBA" id="ARBA00068698"/>
    </source>
</evidence>
<comment type="catalytic activity">
    <reaction evidence="5">
        <text>a 1,2-diacyl-sn-glycero-3-phosphate(in) = a 1,2-diacyl-sn-glycero-3-phosphate(out)</text>
        <dbReference type="Rhea" id="RHEA:36435"/>
        <dbReference type="ChEBI" id="CHEBI:58608"/>
    </reaction>
    <physiologicalReaction direction="left-to-right" evidence="5">
        <dbReference type="Rhea" id="RHEA:36436"/>
    </physiologicalReaction>
</comment>
<dbReference type="InterPro" id="IPR001666">
    <property type="entry name" value="PI_transfer"/>
</dbReference>
<dbReference type="GO" id="GO:0008526">
    <property type="term" value="F:phosphatidylinositol transfer activity"/>
    <property type="evidence" value="ECO:0007669"/>
    <property type="project" value="TreeGrafter"/>
</dbReference>
<evidence type="ECO:0000256" key="7">
    <source>
        <dbReference type="ARBA" id="ARBA00061154"/>
    </source>
</evidence>
<evidence type="ECO:0000313" key="11">
    <source>
        <dbReference type="Ensembl" id="ENSSFOP00015008158.2"/>
    </source>
</evidence>
<dbReference type="InterPro" id="IPR023393">
    <property type="entry name" value="START-like_dom_sf"/>
</dbReference>
<organism evidence="11 12">
    <name type="scientific">Scleropages formosus</name>
    <name type="common">Asian bonytongue</name>
    <name type="synonym">Osteoglossum formosum</name>
    <dbReference type="NCBI Taxonomy" id="113540"/>
    <lineage>
        <taxon>Eukaryota</taxon>
        <taxon>Metazoa</taxon>
        <taxon>Chordata</taxon>
        <taxon>Craniata</taxon>
        <taxon>Vertebrata</taxon>
        <taxon>Euteleostomi</taxon>
        <taxon>Actinopterygii</taxon>
        <taxon>Neopterygii</taxon>
        <taxon>Teleostei</taxon>
        <taxon>Osteoglossocephala</taxon>
        <taxon>Osteoglossomorpha</taxon>
        <taxon>Osteoglossiformes</taxon>
        <taxon>Osteoglossidae</taxon>
        <taxon>Scleropages</taxon>
    </lineage>
</organism>
<feature type="domain" description="Phosphatidylinositol transfer protein N-terminal" evidence="10">
    <location>
        <begin position="17"/>
        <end position="248"/>
    </location>
</feature>
<keyword evidence="12" id="KW-1185">Reference proteome</keyword>
<dbReference type="Pfam" id="PF02121">
    <property type="entry name" value="IP_trans"/>
    <property type="match status" value="1"/>
</dbReference>
<reference evidence="11" key="2">
    <citation type="submission" date="2025-08" db="UniProtKB">
        <authorList>
            <consortium name="Ensembl"/>
        </authorList>
    </citation>
    <scope>IDENTIFICATION</scope>
</reference>
<comment type="catalytic activity">
    <reaction evidence="4">
        <text>a 1,2-diacyl-sn-glycero-3-phospho-(1D-myo-inositol)(in) = a 1,2-diacyl-sn-glycero-3-phospho-(1D-myo-inositol)(out)</text>
        <dbReference type="Rhea" id="RHEA:38691"/>
        <dbReference type="ChEBI" id="CHEBI:57880"/>
    </reaction>
    <physiologicalReaction direction="left-to-right" evidence="4">
        <dbReference type="Rhea" id="RHEA:38692"/>
    </physiologicalReaction>
</comment>
<dbReference type="PANTHER" id="PTHR10658:SF55">
    <property type="entry name" value="CYTOPLASMIC PHOSPHATIDYLINOSITOL TRANSFER PROTEIN 1"/>
    <property type="match status" value="1"/>
</dbReference>
<keyword evidence="1" id="KW-0813">Transport</keyword>
<dbReference type="AlphaFoldDB" id="A0A8C9RAF7"/>
<dbReference type="GeneTree" id="ENSGT00940000163128"/>
<dbReference type="SUPFAM" id="SSF55961">
    <property type="entry name" value="Bet v1-like"/>
    <property type="match status" value="1"/>
</dbReference>
<evidence type="ECO:0000256" key="5">
    <source>
        <dbReference type="ARBA" id="ARBA00051611"/>
    </source>
</evidence>
<dbReference type="GO" id="GO:0005634">
    <property type="term" value="C:nucleus"/>
    <property type="evidence" value="ECO:0007669"/>
    <property type="project" value="UniProtKB-ARBA"/>
</dbReference>
<evidence type="ECO:0000256" key="2">
    <source>
        <dbReference type="ARBA" id="ARBA00023055"/>
    </source>
</evidence>
<evidence type="ECO:0000256" key="6">
    <source>
        <dbReference type="ARBA" id="ARBA00055461"/>
    </source>
</evidence>
<dbReference type="InterPro" id="IPR055261">
    <property type="entry name" value="PI_transfer_N"/>
</dbReference>
<dbReference type="GO" id="GO:0035091">
    <property type="term" value="F:phosphatidylinositol binding"/>
    <property type="evidence" value="ECO:0007669"/>
    <property type="project" value="TreeGrafter"/>
</dbReference>
<keyword evidence="2" id="KW-0445">Lipid transport</keyword>
<reference evidence="11" key="3">
    <citation type="submission" date="2025-09" db="UniProtKB">
        <authorList>
            <consortium name="Ensembl"/>
        </authorList>
    </citation>
    <scope>IDENTIFICATION</scope>
</reference>
<evidence type="ECO:0000256" key="3">
    <source>
        <dbReference type="ARBA" id="ARBA00023121"/>
    </source>
</evidence>
<evidence type="ECO:0000256" key="9">
    <source>
        <dbReference type="ARBA" id="ARBA00082927"/>
    </source>
</evidence>
<evidence type="ECO:0000256" key="1">
    <source>
        <dbReference type="ARBA" id="ARBA00022448"/>
    </source>
</evidence>
<dbReference type="FunFam" id="3.30.530.20:FF:000011">
    <property type="entry name" value="cytoplasmic phosphatidylinositol transfer protein 1 isoform X2"/>
    <property type="match status" value="1"/>
</dbReference>
<proteinExistence type="inferred from homology"/>
<comment type="function">
    <text evidence="6">Catalyzes the transfer of phosphatidylinositol (PI) and phosphatidic acid (PA) between membranes. Binds PA derived from the phospholipase D signaling pathway and among the cellular PA species, preferably binds to the C16:0/16:1 and C16:1/18:1 PA species.</text>
</comment>
<name>A0A8C9RAF7_SCLFO</name>
<keyword evidence="3" id="KW-0446">Lipid-binding</keyword>
<dbReference type="Proteomes" id="UP000694397">
    <property type="component" value="Chromosome 20"/>
</dbReference>
<gene>
    <name evidence="11" type="primary">pitpnc1</name>
</gene>
<sequence length="296" mass="34962">MLLAMAYDSDPCSFFRLPQYRIGQLYMISKHSHEQSDRGEGVEVVQNEPYEDPAHGQGQFTEKRVYLNSKLPSWARAVVPKIFYVTEKAWNYYPYTITGEPPPPCSFLPKFSIHIETKYEDNKGCNDNIFDCEAKDQEREVCFIDIAYDEIPERYYKESEDPRYFKSEKTSRGLLQEGWRETQQPIMCSYKLVTVKFEVWGLQTRVEQFVHKVIRDILLLGHRQAFTWVDEWIDMTLDDVREYEKQMHEKTNIKVCHDQQEHSTNSPSLDEIQIHDKASVCVSFCLRFMYDGSLLL</sequence>
<protein>
    <recommendedName>
        <fullName evidence="8">Cytoplasmic phosphatidylinositol transfer protein 1</fullName>
    </recommendedName>
    <alternativeName>
        <fullName evidence="9">Retinal degeneration B homolog beta</fullName>
    </alternativeName>
</protein>
<evidence type="ECO:0000259" key="10">
    <source>
        <dbReference type="Pfam" id="PF02121"/>
    </source>
</evidence>
<accession>A0A8C9RAF7</accession>
<comment type="similarity">
    <text evidence="7">Belongs to the PtdIns transfer protein family. PI transfer class IIB subfamily.</text>
</comment>
<dbReference type="Gene3D" id="3.30.530.20">
    <property type="match status" value="1"/>
</dbReference>